<evidence type="ECO:0000313" key="3">
    <source>
        <dbReference type="Proteomes" id="UP000428333"/>
    </source>
</evidence>
<dbReference type="AlphaFoldDB" id="A0A6A4LJ88"/>
<name>A0A6A4LJ88_9ERIC</name>
<evidence type="ECO:0000313" key="2">
    <source>
        <dbReference type="EMBL" id="KAE9456454.1"/>
    </source>
</evidence>
<accession>A0A6A4LJ88</accession>
<comment type="caution">
    <text evidence="2">The sequence shown here is derived from an EMBL/GenBank/DDBJ whole genome shotgun (WGS) entry which is preliminary data.</text>
</comment>
<dbReference type="EMBL" id="QEFC01001725">
    <property type="protein sequence ID" value="KAE9456454.1"/>
    <property type="molecule type" value="Genomic_DNA"/>
</dbReference>
<keyword evidence="3" id="KW-1185">Reference proteome</keyword>
<evidence type="ECO:0000256" key="1">
    <source>
        <dbReference type="SAM" id="MobiDB-lite"/>
    </source>
</evidence>
<proteinExistence type="predicted"/>
<dbReference type="Proteomes" id="UP000428333">
    <property type="component" value="Linkage Group LG07"/>
</dbReference>
<dbReference type="OrthoDB" id="1577729at2759"/>
<feature type="non-terminal residue" evidence="2">
    <location>
        <position position="1"/>
    </location>
</feature>
<feature type="compositionally biased region" description="Polar residues" evidence="1">
    <location>
        <begin position="301"/>
        <end position="312"/>
    </location>
</feature>
<organism evidence="2 3">
    <name type="scientific">Rhododendron williamsianum</name>
    <dbReference type="NCBI Taxonomy" id="262921"/>
    <lineage>
        <taxon>Eukaryota</taxon>
        <taxon>Viridiplantae</taxon>
        <taxon>Streptophyta</taxon>
        <taxon>Embryophyta</taxon>
        <taxon>Tracheophyta</taxon>
        <taxon>Spermatophyta</taxon>
        <taxon>Magnoliopsida</taxon>
        <taxon>eudicotyledons</taxon>
        <taxon>Gunneridae</taxon>
        <taxon>Pentapetalae</taxon>
        <taxon>asterids</taxon>
        <taxon>Ericales</taxon>
        <taxon>Ericaceae</taxon>
        <taxon>Ericoideae</taxon>
        <taxon>Rhodoreae</taxon>
        <taxon>Rhododendron</taxon>
    </lineage>
</organism>
<protein>
    <submittedName>
        <fullName evidence="2">Uncharacterized protein</fullName>
    </submittedName>
</protein>
<feature type="compositionally biased region" description="Basic and acidic residues" evidence="1">
    <location>
        <begin position="320"/>
        <end position="331"/>
    </location>
</feature>
<reference evidence="2 3" key="1">
    <citation type="journal article" date="2019" name="Genome Biol. Evol.">
        <title>The Rhododendron genome and chromosomal organization provide insight into shared whole-genome duplications across the heath family (Ericaceae).</title>
        <authorList>
            <person name="Soza V.L."/>
            <person name="Lindsley D."/>
            <person name="Waalkes A."/>
            <person name="Ramage E."/>
            <person name="Patwardhan R.P."/>
            <person name="Burton J.N."/>
            <person name="Adey A."/>
            <person name="Kumar A."/>
            <person name="Qiu R."/>
            <person name="Shendure J."/>
            <person name="Hall B."/>
        </authorList>
    </citation>
    <scope>NUCLEOTIDE SEQUENCE [LARGE SCALE GENOMIC DNA]</scope>
    <source>
        <strain evidence="2">RSF 1966-606</strain>
    </source>
</reference>
<gene>
    <name evidence="2" type="ORF">C3L33_11665</name>
</gene>
<feature type="region of interest" description="Disordered" evidence="1">
    <location>
        <begin position="297"/>
        <end position="349"/>
    </location>
</feature>
<sequence length="349" mass="38953">MGILDELRLTAVKLFNRNVSNTAPPGTNGNRYSYDMGFTKAVSQTGDTVRSSGAERVEKLKEYVPDPDRREKIGRIISGIGSEKWESPSSWLAGEHLRVWPYGHSSDWELAGLLGDLTMDLGNNDAVSLSPCLYLKLKQDLRVLDRLVTAMLLLPFSACCPSNYFDFTVTVAVFKAEAGGLSCFITKLCCYFCTLHIFHPLTLISLDNSALLRKLVVAMVLVVFPSQVEAPFACFVPLMLVELPLLFSFGALLISGIQVYKIVKEGLKDQPLPPNPNENKKPELTAVMEEMQARMEKMQEEMNTIKQQSKISMESAKGSDPLKEFPDEPIKRSAPLKTDPKRVFIRSRL</sequence>